<evidence type="ECO:0000313" key="1">
    <source>
        <dbReference type="EMBL" id="MPN27149.1"/>
    </source>
</evidence>
<comment type="caution">
    <text evidence="1">The sequence shown here is derived from an EMBL/GenBank/DDBJ whole genome shotgun (WGS) entry which is preliminary data.</text>
</comment>
<dbReference type="AlphaFoldDB" id="A0A645GMP4"/>
<dbReference type="Gene3D" id="3.30.450.20">
    <property type="entry name" value="PAS domain"/>
    <property type="match status" value="1"/>
</dbReference>
<dbReference type="SUPFAM" id="SSF55785">
    <property type="entry name" value="PYP-like sensor domain (PAS domain)"/>
    <property type="match status" value="1"/>
</dbReference>
<organism evidence="1">
    <name type="scientific">bioreactor metagenome</name>
    <dbReference type="NCBI Taxonomy" id="1076179"/>
    <lineage>
        <taxon>unclassified sequences</taxon>
        <taxon>metagenomes</taxon>
        <taxon>ecological metagenomes</taxon>
    </lineage>
</organism>
<accession>A0A645GMP4</accession>
<sequence length="118" mass="13388">MLDTLPLDITFVGKDDTVRYFSQGSERVFPRTKAIIGRKVANCHPPASVHIVEGIIEDFKSGKKDHEDFWIRMGETFVYIRYFAVRDEAGEYLGVLEVTQDIAPIQAITGEKRLVSRA</sequence>
<reference evidence="1" key="1">
    <citation type="submission" date="2019-08" db="EMBL/GenBank/DDBJ databases">
        <authorList>
            <person name="Kucharzyk K."/>
            <person name="Murdoch R.W."/>
            <person name="Higgins S."/>
            <person name="Loffler F."/>
        </authorList>
    </citation>
    <scope>NUCLEOTIDE SEQUENCE</scope>
</reference>
<gene>
    <name evidence="1" type="ORF">SDC9_174576</name>
</gene>
<dbReference type="EMBL" id="VSSQ01076932">
    <property type="protein sequence ID" value="MPN27149.1"/>
    <property type="molecule type" value="Genomic_DNA"/>
</dbReference>
<proteinExistence type="predicted"/>
<dbReference type="Pfam" id="PF13596">
    <property type="entry name" value="PAS_10"/>
    <property type="match status" value="1"/>
</dbReference>
<protein>
    <recommendedName>
        <fullName evidence="2">PAS domain-containing protein</fullName>
    </recommendedName>
</protein>
<evidence type="ECO:0008006" key="2">
    <source>
        <dbReference type="Google" id="ProtNLM"/>
    </source>
</evidence>
<name>A0A645GMP4_9ZZZZ</name>
<dbReference type="InterPro" id="IPR035965">
    <property type="entry name" value="PAS-like_dom_sf"/>
</dbReference>